<name>A0A915LS14_MELJA</name>
<feature type="compositionally biased region" description="Polar residues" evidence="8">
    <location>
        <begin position="942"/>
        <end position="955"/>
    </location>
</feature>
<keyword evidence="6" id="KW-0472">Membrane</keyword>
<comment type="similarity">
    <text evidence="3">Belongs to the syntrophin family.</text>
</comment>
<comment type="subcellular location">
    <subcellularLocation>
        <location evidence="2">Cytoplasm</location>
        <location evidence="2">Cytoskeleton</location>
    </subcellularLocation>
    <subcellularLocation>
        <location evidence="1">Membrane</location>
        <topology evidence="1">Peripheral membrane protein</topology>
    </subcellularLocation>
</comment>
<feature type="region of interest" description="Disordered" evidence="8">
    <location>
        <begin position="1261"/>
        <end position="1298"/>
    </location>
</feature>
<sequence>MAKHEANPISRLCAEKRKEHCEVEGDCAAGKAPFHIWHGIMLSSKYEKPAVIQFDTDTPSARGLKGVSGIWGIERDIRPTTPPALVPEIIDIKPAGYQGYDWGKIYHDKDCQNRHTDKTTYPLGNITDGELLVNFTLWTSSKGKNGTIEVFHGTESIIQLYANASMITHTFKFSEAYTHVVDTGHTFDLSTIYNENVTFRFYCKYKGNTAEILFLSNRKPVLEWDDPGAQIQPYNGSTPVEVASKFSSDWARVDFWDRLLETKVFELNIIANKTSDTMTKYEFEINGVKYLDSTIITAVPPWKIDQIKCLKVKEYKLPSNMAKTDKRLVQGDQIIIKGQVPNPFNETTITVCLMHRALEVTEHIGENIYILYIYSNYSDNTAFVGGDWSHKDQYNKDTASNSVNLNGGERIRISINFQSDDKIKPIVETEEHTIQDTIEYSCSSEYSYDLIEYIQVHSGLVLWQQQKPTTTSFGSIVGRERIARLLLTKGSHQLNVQLPVNDESAKEFADAQQHQGIGRSPAAKLSVVDLNSEQQVTLRTVNVPKGPEGLGLSIKGGSEGTHRVPIVISKVLPGLSAAKTNQVFVGDLIVEVNGMSLEGKTHEEVVQLLKDSTGPHVTLTLKRDSSASPLLRNTSETSPVSDHVTVFKSALKTPMLYQQSPKLEEKTIIIEEPQNNLVFESEDDVVGNGGEKWKTICKIPLPLAFVSRYLWATDKLRSNAFEVRSVDGRSSGIIHCEDRKALEQWVQHIDSHINALNRKTIRMSNKYLHASDRTRTFACSYDGRPAGLVIDTRLGFSLYDIPSKSYIWQYGFSELEASSDDGKMRVQFIFRNDAVAQAIDVIASTENDILKAHYPLTLPSASFVDPSILRRKRLEANAAAVRQQLQHQRDVQVENVGGLLGPLPSINAVNDATGRQPPNNLQNVLGEQQTQQQSIVAPIHSSIPSAFSQHQQQPQDVYPPSSTPPANYQVEQQQSTEIYARLGQQQQHATISATEEDYQTIATPVAPLSTDNAATPSGYENHETPPPPQLSNFAHRTKRIKRTAPQPRQSQALLRCLREAAIVDSLGRQAEGPVPPVRVKARSPSHRVNVDIVPRRIDNNEKNHQSRVHGHRIQQADHEYASAPLHPPSIHPTPQFHGGGPPHLRPGGHSQFFVPASTQGGADYVHHQQQQQQFVQAPHAATKVFGGEGEHGGVASGGVAPQGVGVLSGSTRGSNLPTMISLGQKGIHFAGDLVCKVELGGKYMLAYATVKDVSRVLSVEPGEQQNEGGAEGSAASNNISGKRRKRQGDDYVKSGSHF</sequence>
<protein>
    <submittedName>
        <fullName evidence="11">PDZ domain-containing protein</fullName>
    </submittedName>
</protein>
<dbReference type="Proteomes" id="UP000887561">
    <property type="component" value="Unplaced"/>
</dbReference>
<feature type="domain" description="PDZ" evidence="9">
    <location>
        <begin position="540"/>
        <end position="612"/>
    </location>
</feature>
<dbReference type="WBParaSite" id="scaffold1792_cov186.g3644">
    <property type="protein sequence ID" value="scaffold1792_cov186.g3644"/>
    <property type="gene ID" value="scaffold1792_cov186.g3644"/>
</dbReference>
<evidence type="ECO:0000256" key="8">
    <source>
        <dbReference type="SAM" id="MobiDB-lite"/>
    </source>
</evidence>
<dbReference type="InterPro" id="IPR036034">
    <property type="entry name" value="PDZ_sf"/>
</dbReference>
<feature type="region of interest" description="Disordered" evidence="8">
    <location>
        <begin position="907"/>
        <end position="972"/>
    </location>
</feature>
<dbReference type="PANTHER" id="PTHR10554:SF1">
    <property type="entry name" value="FI16515P1"/>
    <property type="match status" value="1"/>
</dbReference>
<keyword evidence="7" id="KW-0206">Cytoskeleton</keyword>
<evidence type="ECO:0000259" key="9">
    <source>
        <dbReference type="PROSITE" id="PS50106"/>
    </source>
</evidence>
<dbReference type="InterPro" id="IPR015482">
    <property type="entry name" value="Syntrophin"/>
</dbReference>
<dbReference type="InterPro" id="IPR011993">
    <property type="entry name" value="PH-like_dom_sf"/>
</dbReference>
<dbReference type="PANTHER" id="PTHR10554">
    <property type="entry name" value="SYNTROPHIN"/>
    <property type="match status" value="1"/>
</dbReference>
<dbReference type="GO" id="GO:0005198">
    <property type="term" value="F:structural molecule activity"/>
    <property type="evidence" value="ECO:0007669"/>
    <property type="project" value="InterPro"/>
</dbReference>
<evidence type="ECO:0000256" key="7">
    <source>
        <dbReference type="ARBA" id="ARBA00023212"/>
    </source>
</evidence>
<organism evidence="10 11">
    <name type="scientific">Meloidogyne javanica</name>
    <name type="common">Root-knot nematode worm</name>
    <dbReference type="NCBI Taxonomy" id="6303"/>
    <lineage>
        <taxon>Eukaryota</taxon>
        <taxon>Metazoa</taxon>
        <taxon>Ecdysozoa</taxon>
        <taxon>Nematoda</taxon>
        <taxon>Chromadorea</taxon>
        <taxon>Rhabditida</taxon>
        <taxon>Tylenchina</taxon>
        <taxon>Tylenchomorpha</taxon>
        <taxon>Tylenchoidea</taxon>
        <taxon>Meloidogynidae</taxon>
        <taxon>Meloidogyninae</taxon>
        <taxon>Meloidogyne</taxon>
        <taxon>Meloidogyne incognita group</taxon>
    </lineage>
</organism>
<proteinExistence type="inferred from homology"/>
<dbReference type="InterPro" id="IPR041428">
    <property type="entry name" value="PHsplit_syntrophin"/>
</dbReference>
<dbReference type="GO" id="GO:0005856">
    <property type="term" value="C:cytoskeleton"/>
    <property type="evidence" value="ECO:0007669"/>
    <property type="project" value="UniProtKB-SubCell"/>
</dbReference>
<dbReference type="Pfam" id="PF23012">
    <property type="entry name" value="Syntrophin_4th"/>
    <property type="match status" value="1"/>
</dbReference>
<evidence type="ECO:0000256" key="3">
    <source>
        <dbReference type="ARBA" id="ARBA00010798"/>
    </source>
</evidence>
<evidence type="ECO:0000256" key="2">
    <source>
        <dbReference type="ARBA" id="ARBA00004245"/>
    </source>
</evidence>
<dbReference type="InterPro" id="IPR001478">
    <property type="entry name" value="PDZ"/>
</dbReference>
<keyword evidence="4" id="KW-0963">Cytoplasm</keyword>
<dbReference type="GO" id="GO:0016010">
    <property type="term" value="C:dystrophin-associated glycoprotein complex"/>
    <property type="evidence" value="ECO:0007669"/>
    <property type="project" value="TreeGrafter"/>
</dbReference>
<dbReference type="SUPFAM" id="SSF50156">
    <property type="entry name" value="PDZ domain-like"/>
    <property type="match status" value="1"/>
</dbReference>
<feature type="compositionally biased region" description="Polar residues" evidence="8">
    <location>
        <begin position="916"/>
        <end position="935"/>
    </location>
</feature>
<accession>A0A915LS14</accession>
<evidence type="ECO:0000256" key="6">
    <source>
        <dbReference type="ARBA" id="ARBA00023136"/>
    </source>
</evidence>
<evidence type="ECO:0000313" key="11">
    <source>
        <dbReference type="WBParaSite" id="scaffold1792_cov186.g3644"/>
    </source>
</evidence>
<dbReference type="SMART" id="SM00228">
    <property type="entry name" value="PDZ"/>
    <property type="match status" value="1"/>
</dbReference>
<dbReference type="Pfam" id="PF00595">
    <property type="entry name" value="PDZ"/>
    <property type="match status" value="1"/>
</dbReference>
<evidence type="ECO:0000256" key="5">
    <source>
        <dbReference type="ARBA" id="ARBA00022737"/>
    </source>
</evidence>
<dbReference type="Gene3D" id="2.30.29.30">
    <property type="entry name" value="Pleckstrin-homology domain (PH domain)/Phosphotyrosine-binding domain (PTB)"/>
    <property type="match status" value="1"/>
</dbReference>
<evidence type="ECO:0000256" key="4">
    <source>
        <dbReference type="ARBA" id="ARBA00022490"/>
    </source>
</evidence>
<dbReference type="InterPro" id="IPR055108">
    <property type="entry name" value="Syntrophin_4th"/>
</dbReference>
<evidence type="ECO:0000313" key="10">
    <source>
        <dbReference type="Proteomes" id="UP000887561"/>
    </source>
</evidence>
<dbReference type="Gene3D" id="2.30.42.10">
    <property type="match status" value="1"/>
</dbReference>
<dbReference type="SUPFAM" id="SSF50729">
    <property type="entry name" value="PH domain-like"/>
    <property type="match status" value="1"/>
</dbReference>
<dbReference type="Pfam" id="PF18012">
    <property type="entry name" value="PH_17"/>
    <property type="match status" value="1"/>
</dbReference>
<reference evidence="11" key="1">
    <citation type="submission" date="2022-11" db="UniProtKB">
        <authorList>
            <consortium name="WormBaseParasite"/>
        </authorList>
    </citation>
    <scope>IDENTIFICATION</scope>
</reference>
<evidence type="ECO:0000256" key="1">
    <source>
        <dbReference type="ARBA" id="ARBA00004170"/>
    </source>
</evidence>
<keyword evidence="10" id="KW-1185">Reference proteome</keyword>
<feature type="region of interest" description="Disordered" evidence="8">
    <location>
        <begin position="1008"/>
        <end position="1032"/>
    </location>
</feature>
<dbReference type="PROSITE" id="PS50106">
    <property type="entry name" value="PDZ"/>
    <property type="match status" value="1"/>
</dbReference>
<keyword evidence="5" id="KW-0677">Repeat</keyword>